<evidence type="ECO:0000256" key="2">
    <source>
        <dbReference type="SAM" id="SignalP"/>
    </source>
</evidence>
<feature type="signal peptide" evidence="2">
    <location>
        <begin position="1"/>
        <end position="18"/>
    </location>
</feature>
<organism evidence="3">
    <name type="scientific">Borrelia coriaceae ATCC 43381</name>
    <dbReference type="NCBI Taxonomy" id="1408429"/>
    <lineage>
        <taxon>Bacteria</taxon>
        <taxon>Pseudomonadati</taxon>
        <taxon>Spirochaetota</taxon>
        <taxon>Spirochaetia</taxon>
        <taxon>Spirochaetales</taxon>
        <taxon>Borreliaceae</taxon>
        <taxon>Borrelia</taxon>
    </lineage>
</organism>
<dbReference type="OrthoDB" id="351278at2"/>
<sequence>MKKSILAICMLTLMCLFSCDINFLDELLDKAREKSLEEKNGVEDLSCIKGNQEVREEKIGIVKAGEDVELSQTNILTKDQEFDLTSRDAEANSIKSKLNAKLLVMDNIHDELNRLLLELKDMETVIMKAELDLNKARGSSSVNGDVKQKTLPLLHKVIDNVKDSESVAMSLCSDSVNGLEHAIGSAKHAKNLVESSLFESAQARLSGYYYVYRMVDNILKAKISLRDAENMFNEVKSKMGDLGNEMERVKRDFAALKSVHQVVQQVLVVNKR</sequence>
<protein>
    <submittedName>
        <fullName evidence="3">Putative cytosolic protein</fullName>
    </submittedName>
</protein>
<feature type="chain" id="PRO_5004871555" evidence="2">
    <location>
        <begin position="19"/>
        <end position="272"/>
    </location>
</feature>
<dbReference type="RefSeq" id="WP_025408713.1">
    <property type="nucleotide sequence ID" value="NZ_CP005754.1"/>
</dbReference>
<keyword evidence="2" id="KW-0732">Signal</keyword>
<geneLocation type="plasmid" evidence="3">
    <name>unnamed</name>
</geneLocation>
<accession>W5T2B0</accession>
<dbReference type="EMBL" id="CP005754">
    <property type="protein sequence ID" value="AHH11446.1"/>
    <property type="molecule type" value="Genomic_DNA"/>
</dbReference>
<evidence type="ECO:0000313" key="3">
    <source>
        <dbReference type="EMBL" id="AHH11446.1"/>
    </source>
</evidence>
<keyword evidence="3" id="KW-0614">Plasmid</keyword>
<name>W5T2B0_9SPIR</name>
<feature type="coiled-coil region" evidence="1">
    <location>
        <begin position="105"/>
        <end position="132"/>
    </location>
</feature>
<evidence type="ECO:0000256" key="1">
    <source>
        <dbReference type="SAM" id="Coils"/>
    </source>
</evidence>
<proteinExistence type="predicted"/>
<dbReference type="HOGENOM" id="CLU_086910_0_0_12"/>
<keyword evidence="1" id="KW-0175">Coiled coil</keyword>
<gene>
    <name evidence="3" type="ORF">BCO_0116800</name>
</gene>
<dbReference type="AlphaFoldDB" id="W5T2B0"/>
<reference evidence="3" key="1">
    <citation type="submission" date="2013-04" db="EMBL/GenBank/DDBJ databases">
        <title>Comparative Genomics of Relapsing Fever Spirochetes.</title>
        <authorList>
            <person name="Schwan T.G."/>
            <person name="Raffel S.J."/>
            <person name="Porcella S.F."/>
            <person name="Martens C.A."/>
            <person name="Bruno D.P."/>
            <person name="Ricklefs S.M."/>
            <person name="Barbian K.B."/>
        </authorList>
    </citation>
    <scope>NUCLEOTIDE SEQUENCE</scope>
    <source>
        <strain evidence="3">Co53</strain>
        <plasmid evidence="3">unnamed</plasmid>
    </source>
</reference>